<evidence type="ECO:0000313" key="1">
    <source>
        <dbReference type="EMBL" id="TCJ16574.1"/>
    </source>
</evidence>
<dbReference type="AlphaFoldDB" id="A0A4R1BHC1"/>
<keyword evidence="2" id="KW-1185">Reference proteome</keyword>
<reference evidence="1 2" key="1">
    <citation type="submission" date="2019-03" db="EMBL/GenBank/DDBJ databases">
        <authorList>
            <person name="Kim M.K.M."/>
        </authorList>
    </citation>
    <scope>NUCLEOTIDE SEQUENCE [LARGE SCALE GENOMIC DNA]</scope>
    <source>
        <strain evidence="1 2">17J68-12</strain>
    </source>
</reference>
<dbReference type="RefSeq" id="WP_131448429.1">
    <property type="nucleotide sequence ID" value="NZ_SJZI01000011.1"/>
</dbReference>
<dbReference type="EMBL" id="SJZI01000011">
    <property type="protein sequence ID" value="TCJ16574.1"/>
    <property type="molecule type" value="Genomic_DNA"/>
</dbReference>
<protein>
    <submittedName>
        <fullName evidence="1">Uncharacterized protein</fullName>
    </submittedName>
</protein>
<proteinExistence type="predicted"/>
<sequence length="302" mass="35341">MNLEKVNQSQNLPVEVFRTKLFDPLIPIDTLGIDRSVTAFWRREGLMPFMMNYQHARLSPVKAMWVMLLDVVRGLGLPTKRMRELAEYFLYRAESDNLPKLNIEHHINRMEEKARLVPLMVEELELLTEIKRTLADEAALEILRWDVNYFSNLVLESLTTGKQAGIQLYKDYIVEYVGDKYRTFPDRECDLGEPHINIPLHHLLNHFVVWEELDGFPGLYFFPSPDERKVLDAIADRRVKTITIKRGKKREPLIITTTEMKYLSSEESAKLREVLRLKNYESITLDTVDGKTVSFTKTKKKL</sequence>
<accession>A0A4R1BHC1</accession>
<gene>
    <name evidence="1" type="ORF">EPD60_07480</name>
</gene>
<organism evidence="1 2">
    <name type="scientific">Flaviaesturariibacter flavus</name>
    <dbReference type="NCBI Taxonomy" id="2502780"/>
    <lineage>
        <taxon>Bacteria</taxon>
        <taxon>Pseudomonadati</taxon>
        <taxon>Bacteroidota</taxon>
        <taxon>Chitinophagia</taxon>
        <taxon>Chitinophagales</taxon>
        <taxon>Chitinophagaceae</taxon>
        <taxon>Flaviaestuariibacter</taxon>
    </lineage>
</organism>
<dbReference type="Proteomes" id="UP000295334">
    <property type="component" value="Unassembled WGS sequence"/>
</dbReference>
<evidence type="ECO:0000313" key="2">
    <source>
        <dbReference type="Proteomes" id="UP000295334"/>
    </source>
</evidence>
<name>A0A4R1BHC1_9BACT</name>
<comment type="caution">
    <text evidence="1">The sequence shown here is derived from an EMBL/GenBank/DDBJ whole genome shotgun (WGS) entry which is preliminary data.</text>
</comment>